<reference evidence="1 2" key="1">
    <citation type="submission" date="2019-11" db="EMBL/GenBank/DDBJ databases">
        <authorList>
            <person name="Brisse S."/>
        </authorList>
    </citation>
    <scope>NUCLEOTIDE SEQUENCE [LARGE SCALE GENOMIC DNA]</scope>
    <source>
        <strain evidence="1">FRC0190</strain>
    </source>
</reference>
<dbReference type="KEGG" id="crf:FRC0190_01285"/>
<dbReference type="Pfam" id="PF06074">
    <property type="entry name" value="Portal_Mu"/>
    <property type="match status" value="1"/>
</dbReference>
<organism evidence="1 2">
    <name type="scientific">Corynebacterium rouxii</name>
    <dbReference type="NCBI Taxonomy" id="2719119"/>
    <lineage>
        <taxon>Bacteria</taxon>
        <taxon>Bacillati</taxon>
        <taxon>Actinomycetota</taxon>
        <taxon>Actinomycetes</taxon>
        <taxon>Mycobacteriales</taxon>
        <taxon>Corynebacteriaceae</taxon>
        <taxon>Corynebacterium</taxon>
    </lineage>
</organism>
<dbReference type="InterPro" id="IPR009279">
    <property type="entry name" value="Portal_Mu"/>
</dbReference>
<evidence type="ECO:0000313" key="1">
    <source>
        <dbReference type="EMBL" id="VZH85320.1"/>
    </source>
</evidence>
<name>A0A6I8MHH4_9CORY</name>
<accession>A0A6I8MHH4</accession>
<gene>
    <name evidence="1" type="ORF">FRC0190_01285</name>
</gene>
<dbReference type="Proteomes" id="UP000423525">
    <property type="component" value="Chromosome"/>
</dbReference>
<evidence type="ECO:0000313" key="2">
    <source>
        <dbReference type="Proteomes" id="UP000423525"/>
    </source>
</evidence>
<protein>
    <recommendedName>
        <fullName evidence="3">Portal protein</fullName>
    </recommendedName>
</protein>
<evidence type="ECO:0008006" key="3">
    <source>
        <dbReference type="Google" id="ProtNLM"/>
    </source>
</evidence>
<sequence length="456" mass="50273">MSELREVGHARAVGNRALNEDNPDLRFPNSARVYAKMGREDAQVQSLIKAVMLPIRRANWWVDPNGADEIVTAHVAGDLRMRVLGEDLHAPMGAAGGRVSWDIHLAQVLRSLQFGHMFFEQVYRPGNDGREHLHKLAPRWPGTINQIKVADDGGLESITQLAGGKRVEIPVSQLVAYAYDDFGGQWLGNSILRPAYKHWVLRDRLIKNEVNALDRNGMGIPVYTGSDVAENQEEDLASGQLIAEQLRVGERAGASIPAGAKLTLLGMSGQIMSPREAITYHDAMIVKASLAHFLNLEGKSGSYALADTQSDFFIQNLQTTAEWIADVATQHIVEDLVKFAFPDHEGPMPRIVVDPISAKKELSATDWNDAVRSKTIIMDGPTENHFRRTFNVPAKQDLEEALLGKKKRQELEQELGVSLTSSPESQMPVGSPEAVTAANAFLSAWNARKAGRDIRE</sequence>
<dbReference type="AlphaFoldDB" id="A0A6I8MHH4"/>
<dbReference type="RefSeq" id="WP_174775774.1">
    <property type="nucleotide sequence ID" value="NZ_LR738855.1"/>
</dbReference>
<dbReference type="EMBL" id="LR738855">
    <property type="protein sequence ID" value="VZH85320.1"/>
    <property type="molecule type" value="Genomic_DNA"/>
</dbReference>
<proteinExistence type="predicted"/>